<dbReference type="FunFam" id="2.10.25.10:FF:000010">
    <property type="entry name" value="Pro-epidermal growth factor"/>
    <property type="match status" value="1"/>
</dbReference>
<dbReference type="SMART" id="SM00181">
    <property type="entry name" value="EGF"/>
    <property type="match status" value="1"/>
</dbReference>
<sequence>MNIRIWGANEQVNINECEFHNGGCSHECSNTVGSYRCLCGPGSRLMPDGRTCVGKARESGKTRRRRQNKW</sequence>
<dbReference type="PANTHER" id="PTHR24050">
    <property type="entry name" value="PA14 DOMAIN-CONTAINING PROTEIN"/>
    <property type="match status" value="1"/>
</dbReference>
<dbReference type="Proteomes" id="UP000324222">
    <property type="component" value="Unassembled WGS sequence"/>
</dbReference>
<dbReference type="SUPFAM" id="SSF57196">
    <property type="entry name" value="EGF/Laminin"/>
    <property type="match status" value="1"/>
</dbReference>
<feature type="domain" description="EGF-like calcium-binding" evidence="6">
    <location>
        <begin position="13"/>
        <end position="53"/>
    </location>
</feature>
<evidence type="ECO:0000256" key="5">
    <source>
        <dbReference type="SAM" id="MobiDB-lite"/>
    </source>
</evidence>
<keyword evidence="9" id="KW-1185">Reference proteome</keyword>
<dbReference type="InterPro" id="IPR000742">
    <property type="entry name" value="EGF"/>
</dbReference>
<evidence type="ECO:0000256" key="3">
    <source>
        <dbReference type="ARBA" id="ARBA00022737"/>
    </source>
</evidence>
<dbReference type="InterPro" id="IPR001881">
    <property type="entry name" value="EGF-like_Ca-bd_dom"/>
</dbReference>
<evidence type="ECO:0000259" key="7">
    <source>
        <dbReference type="SMART" id="SM00181"/>
    </source>
</evidence>
<reference evidence="8 9" key="1">
    <citation type="submission" date="2019-05" db="EMBL/GenBank/DDBJ databases">
        <title>Another draft genome of Portunus trituberculatus and its Hox gene families provides insights of decapod evolution.</title>
        <authorList>
            <person name="Jeong J.-H."/>
            <person name="Song I."/>
            <person name="Kim S."/>
            <person name="Choi T."/>
            <person name="Kim D."/>
            <person name="Ryu S."/>
            <person name="Kim W."/>
        </authorList>
    </citation>
    <scope>NUCLEOTIDE SEQUENCE [LARGE SCALE GENOMIC DNA]</scope>
    <source>
        <tissue evidence="8">Muscle</tissue>
    </source>
</reference>
<keyword evidence="1" id="KW-0245">EGF-like domain</keyword>
<proteinExistence type="predicted"/>
<dbReference type="EMBL" id="VSRR010001269">
    <property type="protein sequence ID" value="MPC23933.1"/>
    <property type="molecule type" value="Genomic_DNA"/>
</dbReference>
<dbReference type="GO" id="GO:0005509">
    <property type="term" value="F:calcium ion binding"/>
    <property type="evidence" value="ECO:0007669"/>
    <property type="project" value="InterPro"/>
</dbReference>
<keyword evidence="2" id="KW-0732">Signal</keyword>
<evidence type="ECO:0000256" key="2">
    <source>
        <dbReference type="ARBA" id="ARBA00022729"/>
    </source>
</evidence>
<comment type="caution">
    <text evidence="8">The sequence shown here is derived from an EMBL/GenBank/DDBJ whole genome shotgun (WGS) entry which is preliminary data.</text>
</comment>
<keyword evidence="3" id="KW-0677">Repeat</keyword>
<gene>
    <name evidence="8" type="primary">HMCN1_6</name>
    <name evidence="8" type="ORF">E2C01_017001</name>
</gene>
<evidence type="ECO:0000256" key="4">
    <source>
        <dbReference type="ARBA" id="ARBA00023157"/>
    </source>
</evidence>
<evidence type="ECO:0000313" key="9">
    <source>
        <dbReference type="Proteomes" id="UP000324222"/>
    </source>
</evidence>
<dbReference type="Pfam" id="PF14670">
    <property type="entry name" value="FXa_inhibition"/>
    <property type="match status" value="1"/>
</dbReference>
<organism evidence="8 9">
    <name type="scientific">Portunus trituberculatus</name>
    <name type="common">Swimming crab</name>
    <name type="synonym">Neptunus trituberculatus</name>
    <dbReference type="NCBI Taxonomy" id="210409"/>
    <lineage>
        <taxon>Eukaryota</taxon>
        <taxon>Metazoa</taxon>
        <taxon>Ecdysozoa</taxon>
        <taxon>Arthropoda</taxon>
        <taxon>Crustacea</taxon>
        <taxon>Multicrustacea</taxon>
        <taxon>Malacostraca</taxon>
        <taxon>Eumalacostraca</taxon>
        <taxon>Eucarida</taxon>
        <taxon>Decapoda</taxon>
        <taxon>Pleocyemata</taxon>
        <taxon>Brachyura</taxon>
        <taxon>Eubrachyura</taxon>
        <taxon>Portunoidea</taxon>
        <taxon>Portunidae</taxon>
        <taxon>Portuninae</taxon>
        <taxon>Portunus</taxon>
    </lineage>
</organism>
<dbReference type="PROSITE" id="PS00010">
    <property type="entry name" value="ASX_HYDROXYL"/>
    <property type="match status" value="1"/>
</dbReference>
<accession>A0A5B7DSF8</accession>
<dbReference type="InterPro" id="IPR018097">
    <property type="entry name" value="EGF_Ca-bd_CS"/>
</dbReference>
<feature type="domain" description="EGF-like" evidence="7">
    <location>
        <begin position="16"/>
        <end position="53"/>
    </location>
</feature>
<keyword evidence="4" id="KW-1015">Disulfide bond</keyword>
<name>A0A5B7DSF8_PORTR</name>
<evidence type="ECO:0000259" key="6">
    <source>
        <dbReference type="SMART" id="SM00179"/>
    </source>
</evidence>
<dbReference type="InterPro" id="IPR000152">
    <property type="entry name" value="EGF-type_Asp/Asn_hydroxyl_site"/>
</dbReference>
<dbReference type="PROSITE" id="PS01187">
    <property type="entry name" value="EGF_CA"/>
    <property type="match status" value="1"/>
</dbReference>
<dbReference type="CDD" id="cd00054">
    <property type="entry name" value="EGF_CA"/>
    <property type="match status" value="1"/>
</dbReference>
<protein>
    <submittedName>
        <fullName evidence="8">Hemicentin-1</fullName>
    </submittedName>
</protein>
<dbReference type="InterPro" id="IPR052235">
    <property type="entry name" value="Nephronectin_domain"/>
</dbReference>
<dbReference type="PANTHER" id="PTHR24050:SF27">
    <property type="entry name" value="FIBRILLIN-1"/>
    <property type="match status" value="1"/>
</dbReference>
<evidence type="ECO:0000313" key="8">
    <source>
        <dbReference type="EMBL" id="MPC23933.1"/>
    </source>
</evidence>
<dbReference type="GO" id="GO:0005576">
    <property type="term" value="C:extracellular region"/>
    <property type="evidence" value="ECO:0007669"/>
    <property type="project" value="UniProtKB-SubCell"/>
</dbReference>
<dbReference type="Gene3D" id="2.10.25.10">
    <property type="entry name" value="Laminin"/>
    <property type="match status" value="1"/>
</dbReference>
<feature type="region of interest" description="Disordered" evidence="5">
    <location>
        <begin position="51"/>
        <end position="70"/>
    </location>
</feature>
<dbReference type="AlphaFoldDB" id="A0A5B7DSF8"/>
<dbReference type="SMART" id="SM00179">
    <property type="entry name" value="EGF_CA"/>
    <property type="match status" value="1"/>
</dbReference>
<evidence type="ECO:0000256" key="1">
    <source>
        <dbReference type="ARBA" id="ARBA00022536"/>
    </source>
</evidence>